<feature type="domain" description="Kinesin motor" evidence="18">
    <location>
        <begin position="218"/>
        <end position="541"/>
    </location>
</feature>
<evidence type="ECO:0000256" key="9">
    <source>
        <dbReference type="ARBA" id="ARBA00023054"/>
    </source>
</evidence>
<feature type="region of interest" description="Disordered" evidence="17">
    <location>
        <begin position="74"/>
        <end position="98"/>
    </location>
</feature>
<keyword evidence="11" id="KW-0206">Cytoskeleton</keyword>
<evidence type="ECO:0000256" key="10">
    <source>
        <dbReference type="ARBA" id="ARBA00023175"/>
    </source>
</evidence>
<dbReference type="InterPro" id="IPR027417">
    <property type="entry name" value="P-loop_NTPase"/>
</dbReference>
<dbReference type="FunFam" id="3.40.850.10:FF:000012">
    <property type="entry name" value="Kinesin-like protein"/>
    <property type="match status" value="1"/>
</dbReference>
<dbReference type="AlphaFoldDB" id="A0AAN7V5N7"/>
<protein>
    <recommendedName>
        <fullName evidence="15">Kinesin-like protein</fullName>
    </recommendedName>
</protein>
<comment type="caution">
    <text evidence="19">The sequence shown here is derived from an EMBL/GenBank/DDBJ whole genome shotgun (WGS) entry which is preliminary data.</text>
</comment>
<keyword evidence="20" id="KW-1185">Reference proteome</keyword>
<gene>
    <name evidence="19" type="ORF">RI129_012035</name>
</gene>
<dbReference type="PROSITE" id="PS50067">
    <property type="entry name" value="KINESIN_MOTOR_2"/>
    <property type="match status" value="1"/>
</dbReference>
<feature type="binding site" evidence="14">
    <location>
        <begin position="308"/>
        <end position="315"/>
    </location>
    <ligand>
        <name>ATP</name>
        <dbReference type="ChEBI" id="CHEBI:30616"/>
    </ligand>
</feature>
<dbReference type="EMBL" id="JAVRBK010000009">
    <property type="protein sequence ID" value="KAK5639543.1"/>
    <property type="molecule type" value="Genomic_DNA"/>
</dbReference>
<evidence type="ECO:0000256" key="1">
    <source>
        <dbReference type="ARBA" id="ARBA00004647"/>
    </source>
</evidence>
<keyword evidence="4 15" id="KW-0493">Microtubule</keyword>
<evidence type="ECO:0000256" key="5">
    <source>
        <dbReference type="ARBA" id="ARBA00022741"/>
    </source>
</evidence>
<dbReference type="PANTHER" id="PTHR47971">
    <property type="entry name" value="KINESIN-RELATED PROTEIN 6"/>
    <property type="match status" value="1"/>
</dbReference>
<dbReference type="GO" id="GO:0007059">
    <property type="term" value="P:chromosome segregation"/>
    <property type="evidence" value="ECO:0007669"/>
    <property type="project" value="UniProtKB-KW"/>
</dbReference>
<dbReference type="PROSITE" id="PS00411">
    <property type="entry name" value="KINESIN_MOTOR_1"/>
    <property type="match status" value="1"/>
</dbReference>
<keyword evidence="5 14" id="KW-0547">Nucleotide-binding</keyword>
<evidence type="ECO:0000256" key="15">
    <source>
        <dbReference type="RuleBase" id="RU000394"/>
    </source>
</evidence>
<dbReference type="InterPro" id="IPR036961">
    <property type="entry name" value="Kinesin_motor_dom_sf"/>
</dbReference>
<evidence type="ECO:0000313" key="20">
    <source>
        <dbReference type="Proteomes" id="UP001329430"/>
    </source>
</evidence>
<evidence type="ECO:0000259" key="18">
    <source>
        <dbReference type="PROSITE" id="PS50067"/>
    </source>
</evidence>
<feature type="coiled-coil region" evidence="16">
    <location>
        <begin position="149"/>
        <end position="176"/>
    </location>
</feature>
<keyword evidence="6" id="KW-0498">Mitosis</keyword>
<evidence type="ECO:0000256" key="13">
    <source>
        <dbReference type="ARBA" id="ARBA00061030"/>
    </source>
</evidence>
<evidence type="ECO:0000256" key="2">
    <source>
        <dbReference type="ARBA" id="ARBA00022490"/>
    </source>
</evidence>
<keyword evidence="12" id="KW-0131">Cell cycle</keyword>
<dbReference type="PANTHER" id="PTHR47971:SF8">
    <property type="entry name" value="KINESIN-LIKE PROTEIN"/>
    <property type="match status" value="1"/>
</dbReference>
<evidence type="ECO:0000256" key="11">
    <source>
        <dbReference type="ARBA" id="ARBA00023212"/>
    </source>
</evidence>
<accession>A0AAN7V5N7</accession>
<dbReference type="InterPro" id="IPR019821">
    <property type="entry name" value="Kinesin_motor_CS"/>
</dbReference>
<proteinExistence type="inferred from homology"/>
<evidence type="ECO:0000256" key="3">
    <source>
        <dbReference type="ARBA" id="ARBA00022618"/>
    </source>
</evidence>
<dbReference type="GO" id="GO:0007018">
    <property type="term" value="P:microtubule-based movement"/>
    <property type="evidence" value="ECO:0007669"/>
    <property type="project" value="InterPro"/>
</dbReference>
<keyword evidence="9 16" id="KW-0175">Coiled coil</keyword>
<dbReference type="InterPro" id="IPR054473">
    <property type="entry name" value="KIF2A-like_N"/>
</dbReference>
<evidence type="ECO:0000256" key="7">
    <source>
        <dbReference type="ARBA" id="ARBA00022829"/>
    </source>
</evidence>
<dbReference type="PRINTS" id="PR00380">
    <property type="entry name" value="KINESINHEAVY"/>
</dbReference>
<evidence type="ECO:0000256" key="12">
    <source>
        <dbReference type="ARBA" id="ARBA00023306"/>
    </source>
</evidence>
<evidence type="ECO:0000256" key="16">
    <source>
        <dbReference type="SAM" id="Coils"/>
    </source>
</evidence>
<dbReference type="GO" id="GO:0005524">
    <property type="term" value="F:ATP binding"/>
    <property type="evidence" value="ECO:0007669"/>
    <property type="project" value="UniProtKB-UniRule"/>
</dbReference>
<sequence>MDLPSVLQLGSSINIKRTDGRVHSAYVAGINYDLKSATVEWFENGETKGKEIDMASIESLNPDMVILKPNEPDQNTAAHAQSEMNPLQKNPTLATMTSKNTNDTKYAARVLSRQTEYFQTNGHSHAVDTSLAKETSSRIPNINPQNSKCSNVVKEIEKLKKNREERRQRQAEEKAEKEAFLQMAPGNPHWELLNMILDYRRGLDIRPLTENDAIEDHLITVCVRKRPLNKRESSKKEVDVITIPSKNQLIVHEPKNKVDLTKYLENQLFRFDYAFDETCTNDIVYKYTAQPLVKTIFEGGFATCFAYGQTGSGKTHTMGGNFNGRNQDCHKGIYAMAAADVFRLAKSQKYRHLNLVVSSSFFEIYSGKVFDLLANKAKLRILEDGKQQVQVVGLTERVVTSGNLARTSGQTSANVNSSRSHAIFQILLRISNSIHKIYGKFSLIDLAGNERGADTSSSDRQTRMEGAEINKSLLALKECIRALGRKGSHLPFRVSKLTQVLRDSFVGPNSKTCMIAMISPGVSSCEHSLNTLRYADRVKELGGGDLQTTQGEVDSDSEKPDDGDLVQLRSLNENDMTPEMFNFHQMISELQIAEDNMLDVHKQSLEHLLIIIEKGNRCLKMADDVAFDQEAYCTTWDELVTTAMGELAKAKEVITVLRSKMADEEQLSRKTKRK</sequence>
<dbReference type="SMART" id="SM00129">
    <property type="entry name" value="KISc"/>
    <property type="match status" value="1"/>
</dbReference>
<organism evidence="19 20">
    <name type="scientific">Pyrocoelia pectoralis</name>
    <dbReference type="NCBI Taxonomy" id="417401"/>
    <lineage>
        <taxon>Eukaryota</taxon>
        <taxon>Metazoa</taxon>
        <taxon>Ecdysozoa</taxon>
        <taxon>Arthropoda</taxon>
        <taxon>Hexapoda</taxon>
        <taxon>Insecta</taxon>
        <taxon>Pterygota</taxon>
        <taxon>Neoptera</taxon>
        <taxon>Endopterygota</taxon>
        <taxon>Coleoptera</taxon>
        <taxon>Polyphaga</taxon>
        <taxon>Elateriformia</taxon>
        <taxon>Elateroidea</taxon>
        <taxon>Lampyridae</taxon>
        <taxon>Lampyrinae</taxon>
        <taxon>Pyrocoelia</taxon>
    </lineage>
</organism>
<dbReference type="GO" id="GO:0005828">
    <property type="term" value="C:kinetochore microtubule"/>
    <property type="evidence" value="ECO:0007669"/>
    <property type="project" value="UniProtKB-ARBA"/>
</dbReference>
<keyword evidence="2" id="KW-0963">Cytoplasm</keyword>
<dbReference type="Pfam" id="PF22923">
    <property type="entry name" value="KIF2A-like_1st"/>
    <property type="match status" value="1"/>
</dbReference>
<comment type="similarity">
    <text evidence="13">Belongs to the TRAFAC class myosin-kinesin ATPase superfamily. Kinesin family. KIN-13 subfamily.</text>
</comment>
<evidence type="ECO:0000256" key="4">
    <source>
        <dbReference type="ARBA" id="ARBA00022701"/>
    </source>
</evidence>
<dbReference type="GO" id="GO:0051301">
    <property type="term" value="P:cell division"/>
    <property type="evidence" value="ECO:0007669"/>
    <property type="project" value="UniProtKB-KW"/>
</dbReference>
<keyword evidence="7" id="KW-0159">Chromosome partition</keyword>
<dbReference type="Gene3D" id="3.40.850.10">
    <property type="entry name" value="Kinesin motor domain"/>
    <property type="match status" value="1"/>
</dbReference>
<dbReference type="CDD" id="cd01367">
    <property type="entry name" value="KISc_KIF2_like"/>
    <property type="match status" value="1"/>
</dbReference>
<keyword evidence="8 14" id="KW-0067">ATP-binding</keyword>
<dbReference type="SUPFAM" id="SSF52540">
    <property type="entry name" value="P-loop containing nucleoside triphosphate hydrolases"/>
    <property type="match status" value="1"/>
</dbReference>
<dbReference type="GO" id="GO:0000922">
    <property type="term" value="C:spindle pole"/>
    <property type="evidence" value="ECO:0007669"/>
    <property type="project" value="UniProtKB-SubCell"/>
</dbReference>
<reference evidence="19 20" key="1">
    <citation type="journal article" date="2024" name="Insects">
        <title>An Improved Chromosome-Level Genome Assembly of the Firefly Pyrocoelia pectoralis.</title>
        <authorList>
            <person name="Fu X."/>
            <person name="Meyer-Rochow V.B."/>
            <person name="Ballantyne L."/>
            <person name="Zhu X."/>
        </authorList>
    </citation>
    <scope>NUCLEOTIDE SEQUENCE [LARGE SCALE GENOMIC DNA]</scope>
    <source>
        <strain evidence="19">XCY_ONT2</strain>
    </source>
</reference>
<dbReference type="InterPro" id="IPR027640">
    <property type="entry name" value="Kinesin-like_fam"/>
</dbReference>
<dbReference type="GO" id="GO:0007019">
    <property type="term" value="P:microtubule depolymerization"/>
    <property type="evidence" value="ECO:0007669"/>
    <property type="project" value="TreeGrafter"/>
</dbReference>
<evidence type="ECO:0000256" key="17">
    <source>
        <dbReference type="SAM" id="MobiDB-lite"/>
    </source>
</evidence>
<evidence type="ECO:0000256" key="14">
    <source>
        <dbReference type="PROSITE-ProRule" id="PRU00283"/>
    </source>
</evidence>
<evidence type="ECO:0000313" key="19">
    <source>
        <dbReference type="EMBL" id="KAK5639543.1"/>
    </source>
</evidence>
<comment type="subcellular location">
    <subcellularLocation>
        <location evidence="1">Cytoplasm</location>
        <location evidence="1">Cytoskeleton</location>
        <location evidence="1">Spindle pole</location>
    </subcellularLocation>
</comment>
<dbReference type="InterPro" id="IPR001752">
    <property type="entry name" value="Kinesin_motor_dom"/>
</dbReference>
<evidence type="ECO:0000256" key="6">
    <source>
        <dbReference type="ARBA" id="ARBA00022776"/>
    </source>
</evidence>
<feature type="region of interest" description="Disordered" evidence="17">
    <location>
        <begin position="543"/>
        <end position="563"/>
    </location>
</feature>
<name>A0AAN7V5N7_9COLE</name>
<dbReference type="Proteomes" id="UP001329430">
    <property type="component" value="Chromosome 9"/>
</dbReference>
<dbReference type="GO" id="GO:0003777">
    <property type="term" value="F:microtubule motor activity"/>
    <property type="evidence" value="ECO:0007669"/>
    <property type="project" value="InterPro"/>
</dbReference>
<evidence type="ECO:0000256" key="8">
    <source>
        <dbReference type="ARBA" id="ARBA00022840"/>
    </source>
</evidence>
<keyword evidence="10 14" id="KW-0505">Motor protein</keyword>
<dbReference type="GO" id="GO:0008017">
    <property type="term" value="F:microtubule binding"/>
    <property type="evidence" value="ECO:0007669"/>
    <property type="project" value="InterPro"/>
</dbReference>
<dbReference type="Pfam" id="PF00225">
    <property type="entry name" value="Kinesin"/>
    <property type="match status" value="1"/>
</dbReference>
<keyword evidence="3" id="KW-0132">Cell division</keyword>